<protein>
    <submittedName>
        <fullName evidence="7">Type II secretion system protein G</fullName>
    </submittedName>
</protein>
<comment type="caution">
    <text evidence="7">The sequence shown here is derived from an EMBL/GenBank/DDBJ whole genome shotgun (WGS) entry which is preliminary data.</text>
</comment>
<dbReference type="PANTHER" id="PTHR30093:SF44">
    <property type="entry name" value="TYPE II SECRETION SYSTEM CORE PROTEIN G"/>
    <property type="match status" value="1"/>
</dbReference>
<proteinExistence type="predicted"/>
<gene>
    <name evidence="7" type="ORF">UW61_C0039G0004</name>
</gene>
<dbReference type="EMBL" id="LCIZ01000039">
    <property type="protein sequence ID" value="KKT65740.1"/>
    <property type="molecule type" value="Genomic_DNA"/>
</dbReference>
<dbReference type="PROSITE" id="PS00409">
    <property type="entry name" value="PROKAR_NTER_METHYL"/>
    <property type="match status" value="1"/>
</dbReference>
<dbReference type="Gene3D" id="3.30.700.10">
    <property type="entry name" value="Glycoprotein, Type 4 Pilin"/>
    <property type="match status" value="1"/>
</dbReference>
<dbReference type="InterPro" id="IPR045584">
    <property type="entry name" value="Pilin-like"/>
</dbReference>
<dbReference type="SUPFAM" id="SSF54523">
    <property type="entry name" value="Pili subunits"/>
    <property type="match status" value="1"/>
</dbReference>
<dbReference type="NCBIfam" id="TIGR02532">
    <property type="entry name" value="IV_pilin_GFxxxE"/>
    <property type="match status" value="1"/>
</dbReference>
<evidence type="ECO:0000256" key="3">
    <source>
        <dbReference type="ARBA" id="ARBA00022692"/>
    </source>
</evidence>
<evidence type="ECO:0000256" key="5">
    <source>
        <dbReference type="ARBA" id="ARBA00023136"/>
    </source>
</evidence>
<dbReference type="GO" id="GO:0015627">
    <property type="term" value="C:type II protein secretion system complex"/>
    <property type="evidence" value="ECO:0007669"/>
    <property type="project" value="InterPro"/>
</dbReference>
<evidence type="ECO:0000256" key="6">
    <source>
        <dbReference type="SAM" id="Phobius"/>
    </source>
</evidence>
<name>A0A0G1J3A0_9BACT</name>
<evidence type="ECO:0000256" key="2">
    <source>
        <dbReference type="ARBA" id="ARBA00022481"/>
    </source>
</evidence>
<evidence type="ECO:0000256" key="4">
    <source>
        <dbReference type="ARBA" id="ARBA00022989"/>
    </source>
</evidence>
<accession>A0A0G1J3A0</accession>
<sequence length="186" mass="20429">MPKLVNSSQFIVHGNAATVNREPLTVNRRPWRRGFTLIELLVVITIIGILAAIAIVSYGGTQERARDSRRKSDLDAIKKALELARGEGQLKDTNTTLPLSPSPPAQVYIKSVPKDPKTNKGYYYYPSINNNGDPCDNQATGLGYCITYQLVTCLENSKDPQKDSLVMTQCMVAYGGTGMSYTITPN</sequence>
<evidence type="ECO:0000256" key="1">
    <source>
        <dbReference type="ARBA" id="ARBA00004167"/>
    </source>
</evidence>
<dbReference type="PRINTS" id="PR00813">
    <property type="entry name" value="BCTERIALGSPG"/>
</dbReference>
<feature type="transmembrane region" description="Helical" evidence="6">
    <location>
        <begin position="37"/>
        <end position="61"/>
    </location>
</feature>
<keyword evidence="2" id="KW-0488">Methylation</keyword>
<dbReference type="GO" id="GO:0016020">
    <property type="term" value="C:membrane"/>
    <property type="evidence" value="ECO:0007669"/>
    <property type="project" value="UniProtKB-SubCell"/>
</dbReference>
<keyword evidence="3 6" id="KW-0812">Transmembrane</keyword>
<dbReference type="InterPro" id="IPR000983">
    <property type="entry name" value="Bac_GSPG_pilin"/>
</dbReference>
<evidence type="ECO:0000313" key="8">
    <source>
        <dbReference type="Proteomes" id="UP000033901"/>
    </source>
</evidence>
<keyword evidence="4 6" id="KW-1133">Transmembrane helix</keyword>
<organism evidence="7 8">
    <name type="scientific">Candidatus Curtissbacteria bacterium GW2011_GWC1_44_33</name>
    <dbReference type="NCBI Taxonomy" id="1618413"/>
    <lineage>
        <taxon>Bacteria</taxon>
        <taxon>Candidatus Curtissiibacteriota</taxon>
    </lineage>
</organism>
<dbReference type="AlphaFoldDB" id="A0A0G1J3A0"/>
<dbReference type="InterPro" id="IPR012902">
    <property type="entry name" value="N_methyl_site"/>
</dbReference>
<dbReference type="Pfam" id="PF07963">
    <property type="entry name" value="N_methyl"/>
    <property type="match status" value="1"/>
</dbReference>
<dbReference type="GO" id="GO:0015628">
    <property type="term" value="P:protein secretion by the type II secretion system"/>
    <property type="evidence" value="ECO:0007669"/>
    <property type="project" value="InterPro"/>
</dbReference>
<dbReference type="Proteomes" id="UP000033901">
    <property type="component" value="Unassembled WGS sequence"/>
</dbReference>
<comment type="subcellular location">
    <subcellularLocation>
        <location evidence="1">Membrane</location>
        <topology evidence="1">Single-pass membrane protein</topology>
    </subcellularLocation>
</comment>
<dbReference type="PANTHER" id="PTHR30093">
    <property type="entry name" value="GENERAL SECRETION PATHWAY PROTEIN G"/>
    <property type="match status" value="1"/>
</dbReference>
<keyword evidence="5 6" id="KW-0472">Membrane</keyword>
<reference evidence="7 8" key="1">
    <citation type="journal article" date="2015" name="Nature">
        <title>rRNA introns, odd ribosomes, and small enigmatic genomes across a large radiation of phyla.</title>
        <authorList>
            <person name="Brown C.T."/>
            <person name="Hug L.A."/>
            <person name="Thomas B.C."/>
            <person name="Sharon I."/>
            <person name="Castelle C.J."/>
            <person name="Singh A."/>
            <person name="Wilkins M.J."/>
            <person name="Williams K.H."/>
            <person name="Banfield J.F."/>
        </authorList>
    </citation>
    <scope>NUCLEOTIDE SEQUENCE [LARGE SCALE GENOMIC DNA]</scope>
</reference>
<evidence type="ECO:0000313" key="7">
    <source>
        <dbReference type="EMBL" id="KKT65740.1"/>
    </source>
</evidence>